<comment type="subcellular location">
    <subcellularLocation>
        <location evidence="1">Nucleus</location>
    </subcellularLocation>
</comment>
<dbReference type="PANTHER" id="PTHR13152">
    <property type="entry name" value="TFIIH, POLYPEPTIDE 4"/>
    <property type="match status" value="1"/>
</dbReference>
<keyword evidence="1" id="KW-0804">Transcription</keyword>
<comment type="similarity">
    <text evidence="1">Belongs to the TFB2 family.</text>
</comment>
<evidence type="ECO:0000256" key="1">
    <source>
        <dbReference type="RuleBase" id="RU364024"/>
    </source>
</evidence>
<keyword evidence="3" id="KW-1185">Reference proteome</keyword>
<dbReference type="Pfam" id="PF03849">
    <property type="entry name" value="Tfb2"/>
    <property type="match status" value="1"/>
</dbReference>
<keyword evidence="1" id="KW-0539">Nucleus</keyword>
<keyword evidence="1" id="KW-0227">DNA damage</keyword>
<name>A0A2T9YMI5_9FUNG</name>
<dbReference type="AlphaFoldDB" id="A0A2T9YMI5"/>
<dbReference type="Proteomes" id="UP000245383">
    <property type="component" value="Unassembled WGS sequence"/>
</dbReference>
<evidence type="ECO:0000313" key="3">
    <source>
        <dbReference type="Proteomes" id="UP000245383"/>
    </source>
</evidence>
<evidence type="ECO:0000313" key="2">
    <source>
        <dbReference type="EMBL" id="PVU93548.1"/>
    </source>
</evidence>
<dbReference type="GO" id="GO:0001671">
    <property type="term" value="F:ATPase activator activity"/>
    <property type="evidence" value="ECO:0007669"/>
    <property type="project" value="InterPro"/>
</dbReference>
<dbReference type="PANTHER" id="PTHR13152:SF0">
    <property type="entry name" value="GENERAL TRANSCRIPTION FACTOR IIH SUBUNIT 4"/>
    <property type="match status" value="1"/>
</dbReference>
<organism evidence="2 3">
    <name type="scientific">Smittium simulii</name>
    <dbReference type="NCBI Taxonomy" id="133385"/>
    <lineage>
        <taxon>Eukaryota</taxon>
        <taxon>Fungi</taxon>
        <taxon>Fungi incertae sedis</taxon>
        <taxon>Zoopagomycota</taxon>
        <taxon>Kickxellomycotina</taxon>
        <taxon>Harpellomycetes</taxon>
        <taxon>Harpellales</taxon>
        <taxon>Legeriomycetaceae</taxon>
        <taxon>Smittium</taxon>
    </lineage>
</organism>
<protein>
    <recommendedName>
        <fullName evidence="1">RNA polymerase II transcription factor B subunit 2</fullName>
    </recommendedName>
</protein>
<dbReference type="OrthoDB" id="364513at2759"/>
<keyword evidence="1" id="KW-0234">DNA repair</keyword>
<dbReference type="GO" id="GO:0000439">
    <property type="term" value="C:transcription factor TFIIH core complex"/>
    <property type="evidence" value="ECO:0007669"/>
    <property type="project" value="InterPro"/>
</dbReference>
<dbReference type="EMBL" id="MBFR01000124">
    <property type="protein sequence ID" value="PVU93548.1"/>
    <property type="molecule type" value="Genomic_DNA"/>
</dbReference>
<keyword evidence="1" id="KW-0805">Transcription regulation</keyword>
<reference evidence="2 3" key="1">
    <citation type="journal article" date="2018" name="MBio">
        <title>Comparative Genomics Reveals the Core Gene Toolbox for the Fungus-Insect Symbiosis.</title>
        <authorList>
            <person name="Wang Y."/>
            <person name="Stata M."/>
            <person name="Wang W."/>
            <person name="Stajich J.E."/>
            <person name="White M.M."/>
            <person name="Moncalvo J.M."/>
        </authorList>
    </citation>
    <scope>NUCLEOTIDE SEQUENCE [LARGE SCALE GENOMIC DNA]</scope>
    <source>
        <strain evidence="2 3">SWE-8-4</strain>
    </source>
</reference>
<comment type="caution">
    <text evidence="2">The sequence shown here is derived from an EMBL/GenBank/DDBJ whole genome shotgun (WGS) entry which is preliminary data.</text>
</comment>
<dbReference type="GO" id="GO:0003690">
    <property type="term" value="F:double-stranded DNA binding"/>
    <property type="evidence" value="ECO:0007669"/>
    <property type="project" value="TreeGrafter"/>
</dbReference>
<dbReference type="InterPro" id="IPR004598">
    <property type="entry name" value="TFIIH_p52/Tfb2"/>
</dbReference>
<proteinExistence type="inferred from homology"/>
<dbReference type="STRING" id="133385.A0A2T9YMI5"/>
<dbReference type="GO" id="GO:0006289">
    <property type="term" value="P:nucleotide-excision repair"/>
    <property type="evidence" value="ECO:0007669"/>
    <property type="project" value="InterPro"/>
</dbReference>
<dbReference type="GO" id="GO:0005675">
    <property type="term" value="C:transcription factor TFIIH holo complex"/>
    <property type="evidence" value="ECO:0007669"/>
    <property type="project" value="TreeGrafter"/>
</dbReference>
<sequence length="124" mass="13937">MYKLTDLTGLEIQVLADLQYLGFIDRKSASDNVIVPTRLVTILTGASISSVRNTLSVLYTKKSTLGDTDNQTYSSNNYATQENEVNELGFILLETNYRLYAYTGNYLNKNLHLFLAKMSSSIYS</sequence>
<comment type="function">
    <text evidence="1">Component of the general transcription and DNA repair factor IIH (TFIIH) core complex which is involved in general and transcription-coupled nucleotide excision repair (NER) of damaged DNA.</text>
</comment>
<gene>
    <name evidence="2" type="ORF">BB561_003198</name>
</gene>
<accession>A0A2T9YMI5</accession>